<proteinExistence type="inferred from homology"/>
<keyword evidence="2" id="KW-1133">Transmembrane helix</keyword>
<dbReference type="InterPro" id="IPR052169">
    <property type="entry name" value="CW_Biosynth-Accessory"/>
</dbReference>
<dbReference type="PANTHER" id="PTHR33393:SF11">
    <property type="entry name" value="POLYGLUTAMINE SYNTHESIS ACCESSORY PROTEIN RV0574C-RELATED"/>
    <property type="match status" value="1"/>
</dbReference>
<dbReference type="Gene3D" id="3.60.21.10">
    <property type="match status" value="1"/>
</dbReference>
<dbReference type="InterPro" id="IPR019079">
    <property type="entry name" value="Capsule_synth_CapA"/>
</dbReference>
<name>A0ABW8TNA0_9CLOT</name>
<organism evidence="4 5">
    <name type="scientific">Clostridium neuense</name>
    <dbReference type="NCBI Taxonomy" id="1728934"/>
    <lineage>
        <taxon>Bacteria</taxon>
        <taxon>Bacillati</taxon>
        <taxon>Bacillota</taxon>
        <taxon>Clostridia</taxon>
        <taxon>Eubacteriales</taxon>
        <taxon>Clostridiaceae</taxon>
        <taxon>Clostridium</taxon>
    </lineage>
</organism>
<sequence>MSNKNKYSYKSIFAQIVLCVTSIFIIFFFTYKYGYFRKNIMNIDNLSINNTQNGNSTAPKTGEAKKNPNTSVLLSFVGDCTIGTDPKFDQSTSLVTVVKNKNNDYSYLFKNAVGIFKADDITIANLETVFTNSDVSSKKTYTFKAPPEFAQSLKKGSIDGVDIDNNHTGDYLQKGFEDTITALKKYNISYFGDDKKWIKEVKGNKIGFLGYQAWSYDDDKMDKVKNDIKELKSKGASIVVVSFHWGTEGSYHANSEQKQIAHFAIDNGADLVIGHHPHVIQGIERYKGKIISYSLGNFCFGGNSNPKDKDTFVLQAKFDFHNNTISQSSVRVIPFSVSSVDKLNDYCPTPLSGDNKSRVLEKVNGLSPNLGFKINSEFTRY</sequence>
<evidence type="ECO:0000256" key="2">
    <source>
        <dbReference type="SAM" id="Phobius"/>
    </source>
</evidence>
<dbReference type="SUPFAM" id="SSF56300">
    <property type="entry name" value="Metallo-dependent phosphatases"/>
    <property type="match status" value="1"/>
</dbReference>
<accession>A0ABW8TNA0</accession>
<dbReference type="EMBL" id="JBJIAA010000017">
    <property type="protein sequence ID" value="MFL0252479.1"/>
    <property type="molecule type" value="Genomic_DNA"/>
</dbReference>
<comment type="caution">
    <text evidence="4">The sequence shown here is derived from an EMBL/GenBank/DDBJ whole genome shotgun (WGS) entry which is preliminary data.</text>
</comment>
<comment type="similarity">
    <text evidence="1">Belongs to the CapA family.</text>
</comment>
<evidence type="ECO:0000259" key="3">
    <source>
        <dbReference type="SMART" id="SM00854"/>
    </source>
</evidence>
<dbReference type="SMART" id="SM00854">
    <property type="entry name" value="PGA_cap"/>
    <property type="match status" value="1"/>
</dbReference>
<keyword evidence="2" id="KW-0812">Transmembrane</keyword>
<gene>
    <name evidence="4" type="ORF">ACJDT4_18875</name>
</gene>
<dbReference type="Proteomes" id="UP001623592">
    <property type="component" value="Unassembled WGS sequence"/>
</dbReference>
<dbReference type="PANTHER" id="PTHR33393">
    <property type="entry name" value="POLYGLUTAMINE SYNTHESIS ACCESSORY PROTEIN RV0574C-RELATED"/>
    <property type="match status" value="1"/>
</dbReference>
<evidence type="ECO:0000313" key="4">
    <source>
        <dbReference type="EMBL" id="MFL0252479.1"/>
    </source>
</evidence>
<evidence type="ECO:0000313" key="5">
    <source>
        <dbReference type="Proteomes" id="UP001623592"/>
    </source>
</evidence>
<keyword evidence="2" id="KW-0472">Membrane</keyword>
<dbReference type="CDD" id="cd07381">
    <property type="entry name" value="MPP_CapA"/>
    <property type="match status" value="1"/>
</dbReference>
<evidence type="ECO:0000256" key="1">
    <source>
        <dbReference type="ARBA" id="ARBA00005662"/>
    </source>
</evidence>
<dbReference type="RefSeq" id="WP_406789134.1">
    <property type="nucleotide sequence ID" value="NZ_JBJIAA010000017.1"/>
</dbReference>
<reference evidence="4 5" key="1">
    <citation type="submission" date="2024-11" db="EMBL/GenBank/DDBJ databases">
        <authorList>
            <person name="Heng Y.C."/>
            <person name="Lim A.C.H."/>
            <person name="Lee J.K.Y."/>
            <person name="Kittelmann S."/>
        </authorList>
    </citation>
    <scope>NUCLEOTIDE SEQUENCE [LARGE SCALE GENOMIC DNA]</scope>
    <source>
        <strain evidence="4 5">WILCCON 0114</strain>
    </source>
</reference>
<protein>
    <submittedName>
        <fullName evidence="4">CapA family protein</fullName>
    </submittedName>
</protein>
<feature type="domain" description="Capsule synthesis protein CapA" evidence="3">
    <location>
        <begin position="73"/>
        <end position="302"/>
    </location>
</feature>
<dbReference type="Pfam" id="PF09587">
    <property type="entry name" value="PGA_cap"/>
    <property type="match status" value="1"/>
</dbReference>
<feature type="transmembrane region" description="Helical" evidence="2">
    <location>
        <begin position="12"/>
        <end position="31"/>
    </location>
</feature>
<dbReference type="InterPro" id="IPR029052">
    <property type="entry name" value="Metallo-depent_PP-like"/>
</dbReference>
<keyword evidence="5" id="KW-1185">Reference proteome</keyword>